<organism evidence="2 3">
    <name type="scientific">Plasmodium inui San Antonio 1</name>
    <dbReference type="NCBI Taxonomy" id="1237626"/>
    <lineage>
        <taxon>Eukaryota</taxon>
        <taxon>Sar</taxon>
        <taxon>Alveolata</taxon>
        <taxon>Apicomplexa</taxon>
        <taxon>Aconoidasida</taxon>
        <taxon>Haemosporida</taxon>
        <taxon>Plasmodiidae</taxon>
        <taxon>Plasmodium</taxon>
        <taxon>Plasmodium (Plasmodium)</taxon>
    </lineage>
</organism>
<keyword evidence="3" id="KW-1185">Reference proteome</keyword>
<evidence type="ECO:0000313" key="2">
    <source>
        <dbReference type="EMBL" id="EUD63946.1"/>
    </source>
</evidence>
<accession>W7AF78</accession>
<name>W7AF78_9APIC</name>
<proteinExistence type="predicted"/>
<sequence>MKQIITPERNKHNIRRGEGRSQQIERMEETEDPGITPQEASTSLEQLQLGAKEKGRQEARRSLKRRN</sequence>
<protein>
    <submittedName>
        <fullName evidence="2">Uncharacterized protein</fullName>
    </submittedName>
</protein>
<feature type="compositionally biased region" description="Basic and acidic residues" evidence="1">
    <location>
        <begin position="51"/>
        <end position="61"/>
    </location>
</feature>
<evidence type="ECO:0000256" key="1">
    <source>
        <dbReference type="SAM" id="MobiDB-lite"/>
    </source>
</evidence>
<dbReference type="VEuPathDB" id="PlasmoDB:C922_05673"/>
<dbReference type="Proteomes" id="UP000030640">
    <property type="component" value="Unassembled WGS sequence"/>
</dbReference>
<feature type="compositionally biased region" description="Basic and acidic residues" evidence="1">
    <location>
        <begin position="8"/>
        <end position="27"/>
    </location>
</feature>
<reference evidence="2 3" key="1">
    <citation type="submission" date="2013-02" db="EMBL/GenBank/DDBJ databases">
        <title>The Genome Sequence of Plasmodium inui San Antonio 1.</title>
        <authorList>
            <consortium name="The Broad Institute Genome Sequencing Platform"/>
            <consortium name="The Broad Institute Genome Sequencing Center for Infectious Disease"/>
            <person name="Neafsey D."/>
            <person name="Cheeseman I."/>
            <person name="Volkman S."/>
            <person name="Adams J."/>
            <person name="Walker B."/>
            <person name="Young S.K."/>
            <person name="Zeng Q."/>
            <person name="Gargeya S."/>
            <person name="Fitzgerald M."/>
            <person name="Haas B."/>
            <person name="Abouelleil A."/>
            <person name="Alvarado L."/>
            <person name="Arachchi H.M."/>
            <person name="Berlin A.M."/>
            <person name="Chapman S.B."/>
            <person name="Dewar J."/>
            <person name="Goldberg J."/>
            <person name="Griggs A."/>
            <person name="Gujja S."/>
            <person name="Hansen M."/>
            <person name="Howarth C."/>
            <person name="Imamovic A."/>
            <person name="Larimer J."/>
            <person name="McCowan C."/>
            <person name="Murphy C."/>
            <person name="Neiman D."/>
            <person name="Pearson M."/>
            <person name="Priest M."/>
            <person name="Roberts A."/>
            <person name="Saif S."/>
            <person name="Shea T."/>
            <person name="Sisk P."/>
            <person name="Sykes S."/>
            <person name="Wortman J."/>
            <person name="Nusbaum C."/>
            <person name="Birren B."/>
        </authorList>
    </citation>
    <scope>NUCLEOTIDE SEQUENCE [LARGE SCALE GENOMIC DNA]</scope>
    <source>
        <strain evidence="2 3">San Antonio 1</strain>
    </source>
</reference>
<dbReference type="EMBL" id="KI965589">
    <property type="protein sequence ID" value="EUD63946.1"/>
    <property type="molecule type" value="Genomic_DNA"/>
</dbReference>
<dbReference type="GeneID" id="20040947"/>
<feature type="region of interest" description="Disordered" evidence="1">
    <location>
        <begin position="1"/>
        <end position="67"/>
    </location>
</feature>
<evidence type="ECO:0000313" key="3">
    <source>
        <dbReference type="Proteomes" id="UP000030640"/>
    </source>
</evidence>
<dbReference type="AlphaFoldDB" id="W7AF78"/>
<dbReference type="RefSeq" id="XP_008819466.1">
    <property type="nucleotide sequence ID" value="XM_008821244.1"/>
</dbReference>
<gene>
    <name evidence="2" type="ORF">C922_05673</name>
</gene>